<dbReference type="WBParaSite" id="Csp11.Scaffold629.g15675.t1">
    <property type="protein sequence ID" value="Csp11.Scaffold629.g15675.t1"/>
    <property type="gene ID" value="Csp11.Scaffold629.g15675"/>
</dbReference>
<dbReference type="STRING" id="1561998.A0A1I7U7N1"/>
<reference evidence="3" key="1">
    <citation type="submission" date="2016-11" db="UniProtKB">
        <authorList>
            <consortium name="WormBaseParasite"/>
        </authorList>
    </citation>
    <scope>IDENTIFICATION</scope>
</reference>
<proteinExistence type="predicted"/>
<keyword evidence="1" id="KW-0175">Coiled coil</keyword>
<dbReference type="AlphaFoldDB" id="A0A1I7U7N1"/>
<feature type="coiled-coil region" evidence="1">
    <location>
        <begin position="25"/>
        <end position="120"/>
    </location>
</feature>
<accession>A0A1I7U7N1</accession>
<name>A0A1I7U7N1_9PELO</name>
<evidence type="ECO:0000313" key="3">
    <source>
        <dbReference type="WBParaSite" id="Csp11.Scaffold629.g15675.t1"/>
    </source>
</evidence>
<dbReference type="Proteomes" id="UP000095282">
    <property type="component" value="Unplaced"/>
</dbReference>
<evidence type="ECO:0000256" key="1">
    <source>
        <dbReference type="SAM" id="Coils"/>
    </source>
</evidence>
<keyword evidence="2" id="KW-1185">Reference proteome</keyword>
<evidence type="ECO:0000313" key="2">
    <source>
        <dbReference type="Proteomes" id="UP000095282"/>
    </source>
</evidence>
<protein>
    <submittedName>
        <fullName evidence="3">TACC_C domain-containing protein</fullName>
    </submittedName>
</protein>
<sequence length="147" mass="17323">MEALDKYMNRISSYLTSVNDKDELINEGIKKMAKCERNIEKYRLESRKLLAESREEVLQKQEECNRKAFENEQCKEKLHQMNENASYAEQELKQLIGQINNKMGKAMEAWNEEKTKLQEQRQIFGEIIENNLSKLSRASNNESIDSE</sequence>
<organism evidence="2 3">
    <name type="scientific">Caenorhabditis tropicalis</name>
    <dbReference type="NCBI Taxonomy" id="1561998"/>
    <lineage>
        <taxon>Eukaryota</taxon>
        <taxon>Metazoa</taxon>
        <taxon>Ecdysozoa</taxon>
        <taxon>Nematoda</taxon>
        <taxon>Chromadorea</taxon>
        <taxon>Rhabditida</taxon>
        <taxon>Rhabditina</taxon>
        <taxon>Rhabditomorpha</taxon>
        <taxon>Rhabditoidea</taxon>
        <taxon>Rhabditidae</taxon>
        <taxon>Peloderinae</taxon>
        <taxon>Caenorhabditis</taxon>
    </lineage>
</organism>
<dbReference type="eggNOG" id="ENOG502TJ50">
    <property type="taxonomic scope" value="Eukaryota"/>
</dbReference>